<keyword evidence="4 6" id="KW-0413">Isomerase</keyword>
<reference evidence="10 11" key="1">
    <citation type="submission" date="2018-07" db="EMBL/GenBank/DDBJ databases">
        <title>New species, Clostridium PI-S10-A1B.</title>
        <authorList>
            <person name="Krishna G."/>
            <person name="Summeta K."/>
            <person name="Shikha S."/>
            <person name="Prabhu P.B."/>
            <person name="Suresh K."/>
        </authorList>
    </citation>
    <scope>NUCLEOTIDE SEQUENCE [LARGE SCALE GENOMIC DNA]</scope>
    <source>
        <strain evidence="10 11">PI-S10-A1B</strain>
    </source>
</reference>
<dbReference type="OrthoDB" id="9765600at2"/>
<dbReference type="InterPro" id="IPR004216">
    <property type="entry name" value="Fuc/Ara_isomerase_C"/>
</dbReference>
<dbReference type="InterPro" id="IPR055389">
    <property type="entry name" value="AraA_N"/>
</dbReference>
<evidence type="ECO:0000256" key="4">
    <source>
        <dbReference type="ARBA" id="ARBA00023235"/>
    </source>
</evidence>
<feature type="binding site" evidence="6">
    <location>
        <position position="351"/>
    </location>
    <ligand>
        <name>Mn(2+)</name>
        <dbReference type="ChEBI" id="CHEBI:29035"/>
    </ligand>
</feature>
<feature type="binding site" evidence="6">
    <location>
        <position position="305"/>
    </location>
    <ligand>
        <name>Mn(2+)</name>
        <dbReference type="ChEBI" id="CHEBI:29035"/>
    </ligand>
</feature>
<dbReference type="SUPFAM" id="SSF50443">
    <property type="entry name" value="FucI/AraA C-terminal domain-like"/>
    <property type="match status" value="1"/>
</dbReference>
<dbReference type="GO" id="GO:0030145">
    <property type="term" value="F:manganese ion binding"/>
    <property type="evidence" value="ECO:0007669"/>
    <property type="project" value="UniProtKB-UniRule"/>
</dbReference>
<keyword evidence="1 6" id="KW-0479">Metal-binding</keyword>
<feature type="domain" description="L-arabinose isomerase C-terminal" evidence="8">
    <location>
        <begin position="329"/>
        <end position="472"/>
    </location>
</feature>
<comment type="cofactor">
    <cofactor evidence="6">
        <name>Mn(2+)</name>
        <dbReference type="ChEBI" id="CHEBI:29035"/>
    </cofactor>
    <text evidence="6">Binds 1 Mn(2+) ion per subunit.</text>
</comment>
<comment type="caution">
    <text evidence="10">The sequence shown here is derived from an EMBL/GenBank/DDBJ whole genome shotgun (WGS) entry which is preliminary data.</text>
</comment>
<dbReference type="Proteomes" id="UP000260680">
    <property type="component" value="Unassembled WGS sequence"/>
</dbReference>
<dbReference type="AlphaFoldDB" id="A0A3E2NH80"/>
<feature type="domain" description="L-arabinose isomerase central" evidence="9">
    <location>
        <begin position="176"/>
        <end position="323"/>
    </location>
</feature>
<dbReference type="Pfam" id="PF11762">
    <property type="entry name" value="Arabinose_Iso_C"/>
    <property type="match status" value="1"/>
</dbReference>
<sequence length="497" mass="55868">MKQKAYQFWFATGSQDLYGEACLRDVAEHAGIITGRLNASGILPYEVVLKPVLIDNASIRSLFRQANDDENCAGVITWMHTFSPAKSWILGLQEYRKPLLHLHTQFNQEIPYDSIDMDFMNENQSAHGDREFGHMVTRMGLVRKVIAGFWDDDSVKRRIASWMRTAVGIVESSHIRVVRFADNMRNVAVTEGDKVEAQVKFGWEIDAYPVTEAADYVQDVKAGDVSALVEEYYDRYDILLEGRDPEEFKKHVAVQAQIELGFEAFLREKDYQAIVTHFGDLGSLKQLPGLAIQRLMEKGYGFGGEGDWKTAAMVRLMKLMTEGTKDAKGTSFMEDYTYNLVPGKEGILQAHMLEVCPSIAEGRAGIKVNPLSMGDREDPARLVFTAKEGRGVAASLIDLGTRFRLIINTVNCKKVEKPMPKLPVATAFWTPEPNLITGAECWILAGGAHHTAFTYDLTAEQLGDWAEAMGIEAVYIDENTNVRDFKNELRWNLAAYR</sequence>
<comment type="pathway">
    <text evidence="6">Carbohydrate degradation; L-arabinose degradation via L-ribulose; D-xylulose 5-phosphate from L-arabinose (bacterial route): step 1/3.</text>
</comment>
<feature type="binding site" evidence="6">
    <location>
        <position position="334"/>
    </location>
    <ligand>
        <name>Mn(2+)</name>
        <dbReference type="ChEBI" id="CHEBI:29035"/>
    </ligand>
</feature>
<dbReference type="InterPro" id="IPR009015">
    <property type="entry name" value="Fucose_isomerase_N/cen_sf"/>
</dbReference>
<evidence type="ECO:0000259" key="9">
    <source>
        <dbReference type="Pfam" id="PF24856"/>
    </source>
</evidence>
<dbReference type="UniPathway" id="UPA00145">
    <property type="reaction ID" value="UER00565"/>
</dbReference>
<evidence type="ECO:0000256" key="1">
    <source>
        <dbReference type="ARBA" id="ARBA00022723"/>
    </source>
</evidence>
<keyword evidence="5 6" id="KW-0119">Carbohydrate metabolism</keyword>
<evidence type="ECO:0000259" key="8">
    <source>
        <dbReference type="Pfam" id="PF11762"/>
    </source>
</evidence>
<evidence type="ECO:0000256" key="2">
    <source>
        <dbReference type="ARBA" id="ARBA00022935"/>
    </source>
</evidence>
<protein>
    <recommendedName>
        <fullName evidence="6">L-arabinose isomerase</fullName>
        <ecNumber evidence="6">5.3.1.4</ecNumber>
    </recommendedName>
</protein>
<dbReference type="GO" id="GO:0008733">
    <property type="term" value="F:L-arabinose isomerase activity"/>
    <property type="evidence" value="ECO:0007669"/>
    <property type="project" value="UniProtKB-UniRule"/>
</dbReference>
<dbReference type="PANTHER" id="PTHR38464:SF1">
    <property type="entry name" value="L-ARABINOSE ISOMERASE"/>
    <property type="match status" value="1"/>
</dbReference>
<dbReference type="PANTHER" id="PTHR38464">
    <property type="entry name" value="L-ARABINOSE ISOMERASE"/>
    <property type="match status" value="1"/>
</dbReference>
<dbReference type="Gene3D" id="3.40.50.10940">
    <property type="match status" value="1"/>
</dbReference>
<dbReference type="GO" id="GO:0005829">
    <property type="term" value="C:cytosol"/>
    <property type="evidence" value="ECO:0007669"/>
    <property type="project" value="TreeGrafter"/>
</dbReference>
<accession>A0A3E2NH80</accession>
<dbReference type="NCBIfam" id="NF002795">
    <property type="entry name" value="PRK02929.1"/>
    <property type="match status" value="1"/>
</dbReference>
<dbReference type="InterPro" id="IPR055390">
    <property type="entry name" value="AraA_central"/>
</dbReference>
<feature type="domain" description="L-arabinose isomerase N-terminal" evidence="7">
    <location>
        <begin position="6"/>
        <end position="172"/>
    </location>
</feature>
<dbReference type="Pfam" id="PF02610">
    <property type="entry name" value="AraA_N"/>
    <property type="match status" value="1"/>
</dbReference>
<organism evidence="10 11">
    <name type="scientific">Lacrimispora amygdalina</name>
    <dbReference type="NCBI Taxonomy" id="253257"/>
    <lineage>
        <taxon>Bacteria</taxon>
        <taxon>Bacillati</taxon>
        <taxon>Bacillota</taxon>
        <taxon>Clostridia</taxon>
        <taxon>Lachnospirales</taxon>
        <taxon>Lachnospiraceae</taxon>
        <taxon>Lacrimispora</taxon>
    </lineage>
</organism>
<gene>
    <name evidence="6" type="primary">araA</name>
    <name evidence="10" type="ORF">DS742_03310</name>
</gene>
<dbReference type="HAMAP" id="MF_00519">
    <property type="entry name" value="Arabinose_Isome"/>
    <property type="match status" value="1"/>
</dbReference>
<proteinExistence type="inferred from homology"/>
<dbReference type="InterPro" id="IPR038583">
    <property type="entry name" value="AraA_N_sf"/>
</dbReference>
<evidence type="ECO:0000313" key="11">
    <source>
        <dbReference type="Proteomes" id="UP000260680"/>
    </source>
</evidence>
<evidence type="ECO:0000259" key="7">
    <source>
        <dbReference type="Pfam" id="PF02610"/>
    </source>
</evidence>
<evidence type="ECO:0000313" key="10">
    <source>
        <dbReference type="EMBL" id="RFZ80293.1"/>
    </source>
</evidence>
<dbReference type="EMBL" id="QOHO01000012">
    <property type="protein sequence ID" value="RFZ80293.1"/>
    <property type="molecule type" value="Genomic_DNA"/>
</dbReference>
<keyword evidence="3 6" id="KW-0464">Manganese</keyword>
<dbReference type="Pfam" id="PF24856">
    <property type="entry name" value="AraA_central"/>
    <property type="match status" value="1"/>
</dbReference>
<dbReference type="SUPFAM" id="SSF53743">
    <property type="entry name" value="FucI/AraA N-terminal and middle domains"/>
    <property type="match status" value="1"/>
</dbReference>
<comment type="catalytic activity">
    <reaction evidence="6">
        <text>beta-L-arabinopyranose = L-ribulose</text>
        <dbReference type="Rhea" id="RHEA:14821"/>
        <dbReference type="ChEBI" id="CHEBI:16880"/>
        <dbReference type="ChEBI" id="CHEBI:40886"/>
        <dbReference type="EC" id="5.3.1.4"/>
    </reaction>
</comment>
<dbReference type="PIRSF" id="PIRSF001478">
    <property type="entry name" value="L-ara_isomerase"/>
    <property type="match status" value="1"/>
</dbReference>
<dbReference type="GO" id="GO:0019569">
    <property type="term" value="P:L-arabinose catabolic process to D-xylulose 5-phosphate"/>
    <property type="evidence" value="ECO:0007669"/>
    <property type="project" value="UniProtKB-UniRule"/>
</dbReference>
<evidence type="ECO:0000256" key="3">
    <source>
        <dbReference type="ARBA" id="ARBA00023211"/>
    </source>
</evidence>
<dbReference type="InterPro" id="IPR003762">
    <property type="entry name" value="Lara_isomerase"/>
</dbReference>
<comment type="similarity">
    <text evidence="6">Belongs to the arabinose isomerase family.</text>
</comment>
<comment type="function">
    <text evidence="6">Catalyzes the conversion of L-arabinose to L-ribulose.</text>
</comment>
<keyword evidence="2 6" id="KW-0054">Arabinose catabolism</keyword>
<dbReference type="EC" id="5.3.1.4" evidence="6"/>
<dbReference type="RefSeq" id="WP_117415609.1">
    <property type="nucleotide sequence ID" value="NZ_QOHO01000012.1"/>
</dbReference>
<dbReference type="InterPro" id="IPR024664">
    <property type="entry name" value="Ara_Isoase_C"/>
</dbReference>
<evidence type="ECO:0000256" key="5">
    <source>
        <dbReference type="ARBA" id="ARBA00023277"/>
    </source>
</evidence>
<evidence type="ECO:0000256" key="6">
    <source>
        <dbReference type="HAMAP-Rule" id="MF_00519"/>
    </source>
</evidence>
<name>A0A3E2NH80_9FIRM</name>
<feature type="binding site" evidence="6">
    <location>
        <position position="450"/>
    </location>
    <ligand>
        <name>Mn(2+)</name>
        <dbReference type="ChEBI" id="CHEBI:29035"/>
    </ligand>
</feature>